<dbReference type="PATRIC" id="fig|136160.3.peg.3324"/>
<reference evidence="1" key="1">
    <citation type="submission" date="2015-08" db="EMBL/GenBank/DDBJ databases">
        <title>Complete DNA Sequence of Pseudomonas syringae pv. actinidiae, the Causal Agent of Kiwifruit Canker Disease.</title>
        <authorList>
            <person name="Rikkerink E.H.A."/>
            <person name="Fineran P.C."/>
        </authorList>
    </citation>
    <scope>NUCLEOTIDE SEQUENCE</scope>
    <source>
        <strain evidence="1">DSM 13666</strain>
    </source>
</reference>
<gene>
    <name evidence="1" type="ORF">AMD02_14305</name>
</gene>
<accession>A0A0M0KNC6</accession>
<dbReference type="EMBL" id="LILD01000001">
    <property type="protein sequence ID" value="KOO39888.1"/>
    <property type="molecule type" value="Genomic_DNA"/>
</dbReference>
<dbReference type="InterPro" id="IPR038559">
    <property type="entry name" value="XkdN-like_sf"/>
</dbReference>
<name>A0A0M0KNC6_ALKHA</name>
<organism evidence="1">
    <name type="scientific">Halalkalibacterium halodurans</name>
    <name type="common">Bacillus halodurans</name>
    <dbReference type="NCBI Taxonomy" id="86665"/>
    <lineage>
        <taxon>Bacteria</taxon>
        <taxon>Bacillati</taxon>
        <taxon>Bacillota</taxon>
        <taxon>Bacilli</taxon>
        <taxon>Bacillales</taxon>
        <taxon>Bacillaceae</taxon>
        <taxon>Halalkalibacterium (ex Joshi et al. 2022)</taxon>
    </lineage>
</organism>
<dbReference type="Pfam" id="PF08890">
    <property type="entry name" value="Phage_TAC_5"/>
    <property type="match status" value="1"/>
</dbReference>
<protein>
    <submittedName>
        <fullName evidence="1">Phage portal protein</fullName>
    </submittedName>
</protein>
<sequence length="159" mass="18494">MSEKEKNEQIEVQDVPVEMQDMSIFLPDNIEEAKEVKEVISSRFKDKKGNPVPFIFKAITTERINELEKECTRFEKVRGQGKVKKFDSTRFVERIAVETTVYPDFKSGELRRVYKTEDPIEVAKKVLSIGGEFQRWIELTQEVNGFGDDEEVLEEIAKN</sequence>
<accession>A0A4Y7WZX1</accession>
<evidence type="ECO:0000313" key="1">
    <source>
        <dbReference type="EMBL" id="KOO39888.1"/>
    </source>
</evidence>
<dbReference type="RefSeq" id="WP_053431737.1">
    <property type="nucleotide sequence ID" value="NZ_LILD02000002.1"/>
</dbReference>
<proteinExistence type="predicted"/>
<comment type="caution">
    <text evidence="1">The sequence shown here is derived from an EMBL/GenBank/DDBJ whole genome shotgun (WGS) entry which is preliminary data.</text>
</comment>
<dbReference type="InterPro" id="IPR014986">
    <property type="entry name" value="XkdN-like"/>
</dbReference>
<dbReference type="AlphaFoldDB" id="A0A0M0KNC6"/>
<dbReference type="Gene3D" id="3.30.2220.30">
    <property type="match status" value="1"/>
</dbReference>